<reference evidence="12 13" key="1">
    <citation type="journal article" date="2017" name="Mol. Plant">
        <title>The Genome of Medicinal Plant Macleaya cordata Provides New Insights into Benzylisoquinoline Alkaloids Metabolism.</title>
        <authorList>
            <person name="Liu X."/>
            <person name="Liu Y."/>
            <person name="Huang P."/>
            <person name="Ma Y."/>
            <person name="Qing Z."/>
            <person name="Tang Q."/>
            <person name="Cao H."/>
            <person name="Cheng P."/>
            <person name="Zheng Y."/>
            <person name="Yuan Z."/>
            <person name="Zhou Y."/>
            <person name="Liu J."/>
            <person name="Tang Z."/>
            <person name="Zhuo Y."/>
            <person name="Zhang Y."/>
            <person name="Yu L."/>
            <person name="Huang J."/>
            <person name="Yang P."/>
            <person name="Peng Q."/>
            <person name="Zhang J."/>
            <person name="Jiang W."/>
            <person name="Zhang Z."/>
            <person name="Lin K."/>
            <person name="Ro D.K."/>
            <person name="Chen X."/>
            <person name="Xiong X."/>
            <person name="Shang Y."/>
            <person name="Huang S."/>
            <person name="Zeng J."/>
        </authorList>
    </citation>
    <scope>NUCLEOTIDE SEQUENCE [LARGE SCALE GENOMIC DNA]</scope>
    <source>
        <strain evidence="13">cv. BLH2017</strain>
        <tissue evidence="12">Root</tissue>
    </source>
</reference>
<dbReference type="InterPro" id="IPR036388">
    <property type="entry name" value="WH-like_DNA-bd_sf"/>
</dbReference>
<keyword evidence="10" id="KW-0175">Coiled coil</keyword>
<keyword evidence="4" id="KW-0805">Transcription regulation</keyword>
<dbReference type="SMART" id="SM00415">
    <property type="entry name" value="HSF"/>
    <property type="match status" value="1"/>
</dbReference>
<evidence type="ECO:0000256" key="9">
    <source>
        <dbReference type="RuleBase" id="RU004020"/>
    </source>
</evidence>
<comment type="similarity">
    <text evidence="9">Belongs to the HSF family.</text>
</comment>
<evidence type="ECO:0000256" key="5">
    <source>
        <dbReference type="ARBA" id="ARBA00023016"/>
    </source>
</evidence>
<dbReference type="FunCoup" id="A0A200PP05">
    <property type="interactions" value="8"/>
</dbReference>
<sequence>MESNNNQVAPFVLKTYEMVSDPSTDLYIMWGRGNNSFIVIDPLDFSQRILPVYFKHNNFSSFVRQLNTYGFRKVDSDKWEFAHESFLRGQKHLLTNIVRRKSSTSRITCSTNYVEEEEEQEILMEVARLKQEQKALEQDVEAMEKRLEMTERRPKQMMAFLCKVAEDPEILPRMILEKEATINRLRDKKRRFRISTSSSTVTRTDNDDHQAEEDGLICDDSSIYKSDDLIRSSSSSSTMGEAPTAPLFVDSSISNIASNTHASPQYDQIEPYFYTDLEASKPVPYPFSLLGGGFY</sequence>
<keyword evidence="8" id="KW-0539">Nucleus</keyword>
<gene>
    <name evidence="12" type="ORF">BVC80_9069g59</name>
</gene>
<dbReference type="Proteomes" id="UP000195402">
    <property type="component" value="Unassembled WGS sequence"/>
</dbReference>
<evidence type="ECO:0000313" key="12">
    <source>
        <dbReference type="EMBL" id="OUZ99946.1"/>
    </source>
</evidence>
<dbReference type="EMBL" id="MVGT01004386">
    <property type="protein sequence ID" value="OUZ99946.1"/>
    <property type="molecule type" value="Genomic_DNA"/>
</dbReference>
<dbReference type="GO" id="GO:0000978">
    <property type="term" value="F:RNA polymerase II cis-regulatory region sequence-specific DNA binding"/>
    <property type="evidence" value="ECO:0007669"/>
    <property type="project" value="TreeGrafter"/>
</dbReference>
<protein>
    <submittedName>
        <fullName evidence="12">Heat shock factor (HSF)-type</fullName>
    </submittedName>
</protein>
<dbReference type="InterPro" id="IPR036390">
    <property type="entry name" value="WH_DNA-bd_sf"/>
</dbReference>
<organism evidence="12 13">
    <name type="scientific">Macleaya cordata</name>
    <name type="common">Five-seeded plume-poppy</name>
    <name type="synonym">Bocconia cordata</name>
    <dbReference type="NCBI Taxonomy" id="56857"/>
    <lineage>
        <taxon>Eukaryota</taxon>
        <taxon>Viridiplantae</taxon>
        <taxon>Streptophyta</taxon>
        <taxon>Embryophyta</taxon>
        <taxon>Tracheophyta</taxon>
        <taxon>Spermatophyta</taxon>
        <taxon>Magnoliopsida</taxon>
        <taxon>Ranunculales</taxon>
        <taxon>Papaveraceae</taxon>
        <taxon>Papaveroideae</taxon>
        <taxon>Macleaya</taxon>
    </lineage>
</organism>
<evidence type="ECO:0000256" key="1">
    <source>
        <dbReference type="ARBA" id="ARBA00004123"/>
    </source>
</evidence>
<dbReference type="Pfam" id="PF00447">
    <property type="entry name" value="HSF_DNA-bind"/>
    <property type="match status" value="1"/>
</dbReference>
<dbReference type="OrthoDB" id="60033at2759"/>
<dbReference type="Gene3D" id="1.10.10.10">
    <property type="entry name" value="Winged helix-like DNA-binding domain superfamily/Winged helix DNA-binding domain"/>
    <property type="match status" value="1"/>
</dbReference>
<keyword evidence="7" id="KW-0804">Transcription</keyword>
<comment type="subcellular location">
    <subcellularLocation>
        <location evidence="1">Nucleus</location>
    </subcellularLocation>
</comment>
<dbReference type="STRING" id="56857.A0A200PP05"/>
<dbReference type="InParanoid" id="A0A200PP05"/>
<feature type="domain" description="HSF-type DNA-binding" evidence="11">
    <location>
        <begin position="50"/>
        <end position="74"/>
    </location>
</feature>
<dbReference type="PANTHER" id="PTHR10015">
    <property type="entry name" value="HEAT SHOCK TRANSCRIPTION FACTOR"/>
    <property type="match status" value="1"/>
</dbReference>
<keyword evidence="5 12" id="KW-0346">Stress response</keyword>
<dbReference type="FunFam" id="1.10.10.10:FF:000037">
    <property type="entry name" value="Heat stress transcription factor B-4"/>
    <property type="match status" value="1"/>
</dbReference>
<proteinExistence type="inferred from homology"/>
<evidence type="ECO:0000256" key="4">
    <source>
        <dbReference type="ARBA" id="ARBA00023015"/>
    </source>
</evidence>
<dbReference type="SUPFAM" id="SSF46785">
    <property type="entry name" value="Winged helix' DNA-binding domain"/>
    <property type="match status" value="1"/>
</dbReference>
<keyword evidence="3" id="KW-0597">Phosphoprotein</keyword>
<evidence type="ECO:0000256" key="2">
    <source>
        <dbReference type="ARBA" id="ARBA00011233"/>
    </source>
</evidence>
<dbReference type="OMA" id="YEHESEN"/>
<evidence type="ECO:0000256" key="8">
    <source>
        <dbReference type="ARBA" id="ARBA00023242"/>
    </source>
</evidence>
<keyword evidence="6" id="KW-0238">DNA-binding</keyword>
<evidence type="ECO:0000256" key="3">
    <source>
        <dbReference type="ARBA" id="ARBA00022553"/>
    </source>
</evidence>
<comment type="caution">
    <text evidence="12">The sequence shown here is derived from an EMBL/GenBank/DDBJ whole genome shotgun (WGS) entry which is preliminary data.</text>
</comment>
<evidence type="ECO:0000256" key="10">
    <source>
        <dbReference type="SAM" id="Coils"/>
    </source>
</evidence>
<accession>A0A200PP05</accession>
<dbReference type="InterPro" id="IPR000232">
    <property type="entry name" value="HSF_DNA-bd"/>
</dbReference>
<dbReference type="PANTHER" id="PTHR10015:SF332">
    <property type="entry name" value="HEAT STRESS TRANSCRIPTION FACTOR C-1"/>
    <property type="match status" value="1"/>
</dbReference>
<keyword evidence="13" id="KW-1185">Reference proteome</keyword>
<evidence type="ECO:0000313" key="13">
    <source>
        <dbReference type="Proteomes" id="UP000195402"/>
    </source>
</evidence>
<dbReference type="GO" id="GO:0005634">
    <property type="term" value="C:nucleus"/>
    <property type="evidence" value="ECO:0007669"/>
    <property type="project" value="UniProtKB-SubCell"/>
</dbReference>
<dbReference type="PRINTS" id="PR00056">
    <property type="entry name" value="HSFDOMAIN"/>
</dbReference>
<evidence type="ECO:0000256" key="6">
    <source>
        <dbReference type="ARBA" id="ARBA00023125"/>
    </source>
</evidence>
<dbReference type="GO" id="GO:0006357">
    <property type="term" value="P:regulation of transcription by RNA polymerase II"/>
    <property type="evidence" value="ECO:0007669"/>
    <property type="project" value="TreeGrafter"/>
</dbReference>
<comment type="subunit">
    <text evidence="2">Homotrimer.</text>
</comment>
<dbReference type="AlphaFoldDB" id="A0A200PP05"/>
<evidence type="ECO:0000259" key="11">
    <source>
        <dbReference type="PROSITE" id="PS00434"/>
    </source>
</evidence>
<evidence type="ECO:0000256" key="7">
    <source>
        <dbReference type="ARBA" id="ARBA00023163"/>
    </source>
</evidence>
<dbReference type="GO" id="GO:0034605">
    <property type="term" value="P:cellular response to heat"/>
    <property type="evidence" value="ECO:0007669"/>
    <property type="project" value="TreeGrafter"/>
</dbReference>
<feature type="coiled-coil region" evidence="10">
    <location>
        <begin position="119"/>
        <end position="153"/>
    </location>
</feature>
<dbReference type="GO" id="GO:0003700">
    <property type="term" value="F:DNA-binding transcription factor activity"/>
    <property type="evidence" value="ECO:0007669"/>
    <property type="project" value="InterPro"/>
</dbReference>
<dbReference type="PROSITE" id="PS00434">
    <property type="entry name" value="HSF_DOMAIN"/>
    <property type="match status" value="1"/>
</dbReference>
<name>A0A200PP05_MACCD</name>